<dbReference type="SMART" id="SM00862">
    <property type="entry name" value="Trans_reg_C"/>
    <property type="match status" value="1"/>
</dbReference>
<gene>
    <name evidence="8" type="ORF">DY240_20640</name>
</gene>
<keyword evidence="2" id="KW-0805">Transcription regulation</keyword>
<dbReference type="Pfam" id="PF13424">
    <property type="entry name" value="TPR_12"/>
    <property type="match status" value="2"/>
</dbReference>
<dbReference type="PANTHER" id="PTHR35807">
    <property type="entry name" value="TRANSCRIPTIONAL REGULATOR REDD-RELATED"/>
    <property type="match status" value="1"/>
</dbReference>
<dbReference type="Proteomes" id="UP000284057">
    <property type="component" value="Unassembled WGS sequence"/>
</dbReference>
<dbReference type="InterPro" id="IPR027417">
    <property type="entry name" value="P-loop_NTPase"/>
</dbReference>
<feature type="domain" description="OmpR/PhoB-type" evidence="7">
    <location>
        <begin position="5"/>
        <end position="104"/>
    </location>
</feature>
<dbReference type="RefSeq" id="WP_119661735.1">
    <property type="nucleotide sequence ID" value="NZ_QUAL01000186.1"/>
</dbReference>
<dbReference type="GO" id="GO:0006355">
    <property type="term" value="P:regulation of DNA-templated transcription"/>
    <property type="evidence" value="ECO:0007669"/>
    <property type="project" value="InterPro"/>
</dbReference>
<evidence type="ECO:0000256" key="1">
    <source>
        <dbReference type="ARBA" id="ARBA00005820"/>
    </source>
</evidence>
<dbReference type="InterPro" id="IPR019734">
    <property type="entry name" value="TPR_rpt"/>
</dbReference>
<evidence type="ECO:0000256" key="6">
    <source>
        <dbReference type="SAM" id="MobiDB-lite"/>
    </source>
</evidence>
<dbReference type="InterPro" id="IPR005158">
    <property type="entry name" value="BTAD"/>
</dbReference>
<evidence type="ECO:0000256" key="3">
    <source>
        <dbReference type="ARBA" id="ARBA00023125"/>
    </source>
</evidence>
<dbReference type="Gene3D" id="3.40.50.300">
    <property type="entry name" value="P-loop containing nucleotide triphosphate hydrolases"/>
    <property type="match status" value="1"/>
</dbReference>
<dbReference type="SUPFAM" id="SSF48452">
    <property type="entry name" value="TPR-like"/>
    <property type="match status" value="2"/>
</dbReference>
<dbReference type="GO" id="GO:0000160">
    <property type="term" value="P:phosphorelay signal transduction system"/>
    <property type="evidence" value="ECO:0007669"/>
    <property type="project" value="InterPro"/>
</dbReference>
<evidence type="ECO:0000259" key="7">
    <source>
        <dbReference type="PROSITE" id="PS51755"/>
    </source>
</evidence>
<dbReference type="PANTHER" id="PTHR35807:SF1">
    <property type="entry name" value="TRANSCRIPTIONAL REGULATOR REDD"/>
    <property type="match status" value="1"/>
</dbReference>
<name>A0A418KLS9_9ACTN</name>
<sequence>MIASSRSATGGDRRAVWFGLLGPFELRIDGRTVLVTSDRLRGIIAVLASSAGRTVSLDAIGDYVWGDEPPVNVRRTVQTWIARLRAMLPDGVVASRPGGYALDVEPDQVDVLWFEALLDEAAAVADRQTERKLIGQAIELWRGAPYGGIEADALVALEVPRLTERYLSALERAVDLALAAGEIDDAAGRLRDETGRHPLRESLWARHLRSLAAAGRTAEALATYEEVRQRLVDELGADPGPELQRLHAELLNPAPGGEPVGGAGPLPAASARPAANAGVVQPRQLPADVAFVGRSEALAALDDAFGIADPDGSRTALVAVTGQGGSGKTALVVHWAHRRQAAFPDGQLFVDMRGFAARRPLEPLTALGEVLSGLGVPADQVPAGLDARAALYRTLLADRRMLVVLDNVRDSEQVRPLLPGAGGQVLVTSRNALRGLSAREGARRIAVDRLPADEAVALLTDRLHRHGLMVGGADAAGDPHGPDSTPRPHLAGEGRDIGAPMVGELAELCEGLPLALLIAAEYLARHRDRDPAALVRELRDGQARMEALDDIDDGPTASVRAVISWSYAALDPESARIFRFLGWVTPLEFSAELAASVVQLPLPRVRRLLDHLADLSLVVSARGRYRFHDLVRVYAALLAGAVDDPDELTAAGHRGLAWYVHSLRNAADRLRPKAPGAPPLPGPSPDVQPVTFADRESAWAWCRLEHRALMFLTQRLSELGGYEEVWQLTWDFGRVLLIGTAHQNERIEVALAGVAAARHVSEVALYVAYNNLGNAYHRGGAGEQAAACLRKALAGCRAAGDVGTESAVLMNLGITQNRAGDLEAAVETYQESLAAAARWERSGTPAMLPPEVAGCHLNLGNTLTLLGRYEESIAHAREALALSRRSGNRIIEGMSLGNLAEACLRTGDPHRAADYAAAAMALLREIGATDGLVNVLLTETQIKVALGRQDEAAAARDEGLRLLGTSDDPRRQRFDAALGG</sequence>
<feature type="region of interest" description="Disordered" evidence="6">
    <location>
        <begin position="251"/>
        <end position="270"/>
    </location>
</feature>
<protein>
    <recommendedName>
        <fullName evidence="7">OmpR/PhoB-type domain-containing protein</fullName>
    </recommendedName>
</protein>
<proteinExistence type="inferred from homology"/>
<feature type="DNA-binding region" description="OmpR/PhoB-type" evidence="5">
    <location>
        <begin position="5"/>
        <end position="104"/>
    </location>
</feature>
<reference evidence="8 9" key="1">
    <citation type="submission" date="2018-09" db="EMBL/GenBank/DDBJ databases">
        <title>Isolation, diversity and antifungal activity of actinobacteria from wheat.</title>
        <authorList>
            <person name="Han C."/>
        </authorList>
    </citation>
    <scope>NUCLEOTIDE SEQUENCE [LARGE SCALE GENOMIC DNA]</scope>
    <source>
        <strain evidence="8 9">NEAU-YY265</strain>
    </source>
</reference>
<organism evidence="8 9">
    <name type="scientific">Jiangella rhizosphaerae</name>
    <dbReference type="NCBI Taxonomy" id="2293569"/>
    <lineage>
        <taxon>Bacteria</taxon>
        <taxon>Bacillati</taxon>
        <taxon>Actinomycetota</taxon>
        <taxon>Actinomycetes</taxon>
        <taxon>Jiangellales</taxon>
        <taxon>Jiangellaceae</taxon>
        <taxon>Jiangella</taxon>
    </lineage>
</organism>
<comment type="similarity">
    <text evidence="1">Belongs to the AfsR/DnrI/RedD regulatory family.</text>
</comment>
<dbReference type="GO" id="GO:0043531">
    <property type="term" value="F:ADP binding"/>
    <property type="evidence" value="ECO:0007669"/>
    <property type="project" value="InterPro"/>
</dbReference>
<dbReference type="InterPro" id="IPR016032">
    <property type="entry name" value="Sig_transdc_resp-reg_C-effctor"/>
</dbReference>
<dbReference type="PROSITE" id="PS51755">
    <property type="entry name" value="OMPR_PHOB"/>
    <property type="match status" value="1"/>
</dbReference>
<dbReference type="GO" id="GO:0003677">
    <property type="term" value="F:DNA binding"/>
    <property type="evidence" value="ECO:0007669"/>
    <property type="project" value="UniProtKB-UniRule"/>
</dbReference>
<dbReference type="InterPro" id="IPR036388">
    <property type="entry name" value="WH-like_DNA-bd_sf"/>
</dbReference>
<dbReference type="SUPFAM" id="SSF52540">
    <property type="entry name" value="P-loop containing nucleoside triphosphate hydrolases"/>
    <property type="match status" value="1"/>
</dbReference>
<evidence type="ECO:0000256" key="4">
    <source>
        <dbReference type="ARBA" id="ARBA00023163"/>
    </source>
</evidence>
<keyword evidence="3 5" id="KW-0238">DNA-binding</keyword>
<dbReference type="SMART" id="SM00028">
    <property type="entry name" value="TPR"/>
    <property type="match status" value="4"/>
</dbReference>
<dbReference type="PRINTS" id="PR00364">
    <property type="entry name" value="DISEASERSIST"/>
</dbReference>
<dbReference type="Gene3D" id="1.10.10.10">
    <property type="entry name" value="Winged helix-like DNA-binding domain superfamily/Winged helix DNA-binding domain"/>
    <property type="match status" value="1"/>
</dbReference>
<dbReference type="CDD" id="cd15831">
    <property type="entry name" value="BTAD"/>
    <property type="match status" value="1"/>
</dbReference>
<dbReference type="Pfam" id="PF00486">
    <property type="entry name" value="Trans_reg_C"/>
    <property type="match status" value="1"/>
</dbReference>
<dbReference type="InterPro" id="IPR011990">
    <property type="entry name" value="TPR-like_helical_dom_sf"/>
</dbReference>
<evidence type="ECO:0000313" key="9">
    <source>
        <dbReference type="Proteomes" id="UP000284057"/>
    </source>
</evidence>
<accession>A0A418KLS9</accession>
<keyword evidence="4" id="KW-0804">Transcription</keyword>
<dbReference type="OrthoDB" id="4326794at2"/>
<dbReference type="Gene3D" id="1.25.40.10">
    <property type="entry name" value="Tetratricopeptide repeat domain"/>
    <property type="match status" value="2"/>
</dbReference>
<comment type="caution">
    <text evidence="8">The sequence shown here is derived from an EMBL/GenBank/DDBJ whole genome shotgun (WGS) entry which is preliminary data.</text>
</comment>
<dbReference type="SMART" id="SM01043">
    <property type="entry name" value="BTAD"/>
    <property type="match status" value="1"/>
</dbReference>
<dbReference type="AlphaFoldDB" id="A0A418KLS9"/>
<dbReference type="SUPFAM" id="SSF46894">
    <property type="entry name" value="C-terminal effector domain of the bipartite response regulators"/>
    <property type="match status" value="1"/>
</dbReference>
<evidence type="ECO:0000313" key="8">
    <source>
        <dbReference type="EMBL" id="RIQ18883.1"/>
    </source>
</evidence>
<keyword evidence="9" id="KW-1185">Reference proteome</keyword>
<dbReference type="EMBL" id="QUAL01000186">
    <property type="protein sequence ID" value="RIQ18883.1"/>
    <property type="molecule type" value="Genomic_DNA"/>
</dbReference>
<dbReference type="InterPro" id="IPR051677">
    <property type="entry name" value="AfsR-DnrI-RedD_regulator"/>
</dbReference>
<evidence type="ECO:0000256" key="2">
    <source>
        <dbReference type="ARBA" id="ARBA00023015"/>
    </source>
</evidence>
<evidence type="ECO:0000256" key="5">
    <source>
        <dbReference type="PROSITE-ProRule" id="PRU01091"/>
    </source>
</evidence>
<dbReference type="InterPro" id="IPR001867">
    <property type="entry name" value="OmpR/PhoB-type_DNA-bd"/>
</dbReference>
<dbReference type="Pfam" id="PF03704">
    <property type="entry name" value="BTAD"/>
    <property type="match status" value="1"/>
</dbReference>